<feature type="domain" description="Acyltransferase 3" evidence="8">
    <location>
        <begin position="11"/>
        <end position="356"/>
    </location>
</feature>
<dbReference type="Proteomes" id="UP000006852">
    <property type="component" value="Chromosome"/>
</dbReference>
<feature type="transmembrane region" description="Helical" evidence="7">
    <location>
        <begin position="12"/>
        <end position="31"/>
    </location>
</feature>
<dbReference type="GO" id="GO:0005886">
    <property type="term" value="C:plasma membrane"/>
    <property type="evidence" value="ECO:0007669"/>
    <property type="project" value="UniProtKB-SubCell"/>
</dbReference>
<evidence type="ECO:0000313" key="9">
    <source>
        <dbReference type="EMBL" id="AEB13638.1"/>
    </source>
</evidence>
<evidence type="ECO:0000256" key="6">
    <source>
        <dbReference type="ARBA" id="ARBA00023136"/>
    </source>
</evidence>
<evidence type="ECO:0000256" key="2">
    <source>
        <dbReference type="ARBA" id="ARBA00007400"/>
    </source>
</evidence>
<evidence type="ECO:0000313" key="10">
    <source>
        <dbReference type="Proteomes" id="UP000006852"/>
    </source>
</evidence>
<keyword evidence="10" id="KW-1185">Reference proteome</keyword>
<evidence type="ECO:0000256" key="1">
    <source>
        <dbReference type="ARBA" id="ARBA00004651"/>
    </source>
</evidence>
<keyword evidence="9" id="KW-0012">Acyltransferase</keyword>
<feature type="transmembrane region" description="Helical" evidence="7">
    <location>
        <begin position="213"/>
        <end position="230"/>
    </location>
</feature>
<dbReference type="eggNOG" id="COG1835">
    <property type="taxonomic scope" value="Bacteria"/>
</dbReference>
<keyword evidence="6 7" id="KW-0472">Membrane</keyword>
<reference evidence="9 10" key="1">
    <citation type="journal article" date="2011" name="Stand. Genomic Sci.">
        <title>Complete genome sequence of Treponema succinifaciens type strain (6091).</title>
        <authorList>
            <person name="Han C."/>
            <person name="Gronow S."/>
            <person name="Teshima H."/>
            <person name="Lapidus A."/>
            <person name="Nolan M."/>
            <person name="Lucas S."/>
            <person name="Hammon N."/>
            <person name="Deshpande S."/>
            <person name="Cheng J.F."/>
            <person name="Zeytun A."/>
            <person name="Tapia R."/>
            <person name="Goodwin L."/>
            <person name="Pitluck S."/>
            <person name="Liolios K."/>
            <person name="Pagani I."/>
            <person name="Ivanova N."/>
            <person name="Mavromatis K."/>
            <person name="Mikhailova N."/>
            <person name="Huntemann M."/>
            <person name="Pati A."/>
            <person name="Chen A."/>
            <person name="Palaniappan K."/>
            <person name="Land M."/>
            <person name="Hauser L."/>
            <person name="Brambilla E.M."/>
            <person name="Rohde M."/>
            <person name="Goker M."/>
            <person name="Woyke T."/>
            <person name="Bristow J."/>
            <person name="Eisen J.A."/>
            <person name="Markowitz V."/>
            <person name="Hugenholtz P."/>
            <person name="Kyrpides N.C."/>
            <person name="Klenk H.P."/>
            <person name="Detter J.C."/>
        </authorList>
    </citation>
    <scope>NUCLEOTIDE SEQUENCE [LARGE SCALE GENOMIC DNA]</scope>
    <source>
        <strain evidence="10">ATCC 33096 / DSM 2489 / 6091</strain>
    </source>
</reference>
<feature type="transmembrane region" description="Helical" evidence="7">
    <location>
        <begin position="152"/>
        <end position="171"/>
    </location>
</feature>
<feature type="transmembrane region" description="Helical" evidence="7">
    <location>
        <begin position="89"/>
        <end position="109"/>
    </location>
</feature>
<feature type="transmembrane region" description="Helical" evidence="7">
    <location>
        <begin position="242"/>
        <end position="264"/>
    </location>
</feature>
<dbReference type="InterPro" id="IPR002656">
    <property type="entry name" value="Acyl_transf_3_dom"/>
</dbReference>
<dbReference type="OrthoDB" id="9810469at2"/>
<feature type="transmembrane region" description="Helical" evidence="7">
    <location>
        <begin position="300"/>
        <end position="318"/>
    </location>
</feature>
<protein>
    <submittedName>
        <fullName evidence="9">Acyltransferase 3</fullName>
    </submittedName>
</protein>
<dbReference type="PANTHER" id="PTHR40074">
    <property type="entry name" value="O-ACETYLTRANSFERASE WECH"/>
    <property type="match status" value="1"/>
</dbReference>
<reference evidence="10" key="2">
    <citation type="submission" date="2011-04" db="EMBL/GenBank/DDBJ databases">
        <title>The complete genome of chromosome of Treponema succinifaciens DSM 2489.</title>
        <authorList>
            <person name="Lucas S."/>
            <person name="Copeland A."/>
            <person name="Lapidus A."/>
            <person name="Bruce D."/>
            <person name="Goodwin L."/>
            <person name="Pitluck S."/>
            <person name="Peters L."/>
            <person name="Kyrpides N."/>
            <person name="Mavromatis K."/>
            <person name="Ivanova N."/>
            <person name="Ovchinnikova G."/>
            <person name="Teshima H."/>
            <person name="Detter J.C."/>
            <person name="Tapia R."/>
            <person name="Han C."/>
            <person name="Land M."/>
            <person name="Hauser L."/>
            <person name="Markowitz V."/>
            <person name="Cheng J.-F."/>
            <person name="Hugenholtz P."/>
            <person name="Woyke T."/>
            <person name="Wu D."/>
            <person name="Gronow S."/>
            <person name="Wellnitz S."/>
            <person name="Brambilla E."/>
            <person name="Klenk H.-P."/>
            <person name="Eisen J.A."/>
        </authorList>
    </citation>
    <scope>NUCLEOTIDE SEQUENCE [LARGE SCALE GENOMIC DNA]</scope>
    <source>
        <strain evidence="10">ATCC 33096 / DSM 2489 / 6091</strain>
    </source>
</reference>
<keyword evidence="5 7" id="KW-1133">Transmembrane helix</keyword>
<dbReference type="GO" id="GO:0009246">
    <property type="term" value="P:enterobacterial common antigen biosynthetic process"/>
    <property type="evidence" value="ECO:0007669"/>
    <property type="project" value="TreeGrafter"/>
</dbReference>
<dbReference type="GeneID" id="302997891"/>
<evidence type="ECO:0000256" key="4">
    <source>
        <dbReference type="ARBA" id="ARBA00022692"/>
    </source>
</evidence>
<organism evidence="9 10">
    <name type="scientific">Treponema succinifaciens (strain ATCC 33096 / DSM 2489 / 6091)</name>
    <dbReference type="NCBI Taxonomy" id="869209"/>
    <lineage>
        <taxon>Bacteria</taxon>
        <taxon>Pseudomonadati</taxon>
        <taxon>Spirochaetota</taxon>
        <taxon>Spirochaetia</taxon>
        <taxon>Spirochaetales</taxon>
        <taxon>Treponemataceae</taxon>
        <taxon>Treponema</taxon>
    </lineage>
</organism>
<dbReference type="EMBL" id="CP002631">
    <property type="protein sequence ID" value="AEB13638.1"/>
    <property type="molecule type" value="Genomic_DNA"/>
</dbReference>
<feature type="transmembrane region" description="Helical" evidence="7">
    <location>
        <begin position="43"/>
        <end position="65"/>
    </location>
</feature>
<dbReference type="AlphaFoldDB" id="F2NVC8"/>
<feature type="transmembrane region" description="Helical" evidence="7">
    <location>
        <begin position="183"/>
        <end position="201"/>
    </location>
</feature>
<dbReference type="KEGG" id="tsu:Tresu_0699"/>
<evidence type="ECO:0000256" key="5">
    <source>
        <dbReference type="ARBA" id="ARBA00022989"/>
    </source>
</evidence>
<keyword evidence="9" id="KW-0808">Transferase</keyword>
<sequence length="371" mass="43244">MEDSKEVKRLYSIDVFRIICALMVFLFHSRIHINVNYGILNTFIGTGHIFMVAFFMLSGFSLFYVDSQRGKFNENSEYKNIGNFLRKRILNLYPLYIFLYLLYILQQFIKVHVLNQTIDGHLGILDNIIASPVELSLLQSVLIGSFSLLHNGGTWFISCIFICYIFYPYIVQIVNSNSCKYNIWLAIFLYCIASYAFLPVYKFHFSSIYANPLLRFVEFSIGIVIGKFFVENCYKEIKKNFWLIVLSCYILLCFVITFGVHYIFGAVEMYNFVAIPCFGCILYLSGRLECKYGINHLKKIISVLSKNTYAFFLAQFFAWEPAKYLMTNTTFFDSYGSIKKIVISTVWTCLVTVVLHYCIEKPCKKLTKKFL</sequence>
<dbReference type="STRING" id="869209.Tresu_0699"/>
<proteinExistence type="inferred from homology"/>
<evidence type="ECO:0000259" key="8">
    <source>
        <dbReference type="Pfam" id="PF01757"/>
    </source>
</evidence>
<comment type="subcellular location">
    <subcellularLocation>
        <location evidence="1">Cell membrane</location>
        <topology evidence="1">Multi-pass membrane protein</topology>
    </subcellularLocation>
</comment>
<accession>F2NVC8</accession>
<dbReference type="HOGENOM" id="CLU_005679_2_5_12"/>
<dbReference type="RefSeq" id="WP_013700941.1">
    <property type="nucleotide sequence ID" value="NC_015385.1"/>
</dbReference>
<feature type="transmembrane region" description="Helical" evidence="7">
    <location>
        <begin position="270"/>
        <end position="288"/>
    </location>
</feature>
<dbReference type="GO" id="GO:0016413">
    <property type="term" value="F:O-acetyltransferase activity"/>
    <property type="evidence" value="ECO:0007669"/>
    <property type="project" value="TreeGrafter"/>
</dbReference>
<evidence type="ECO:0000256" key="3">
    <source>
        <dbReference type="ARBA" id="ARBA00022475"/>
    </source>
</evidence>
<name>F2NVC8_TRES6</name>
<evidence type="ECO:0000256" key="7">
    <source>
        <dbReference type="SAM" id="Phobius"/>
    </source>
</evidence>
<comment type="similarity">
    <text evidence="2">Belongs to the acyltransferase 3 family.</text>
</comment>
<dbReference type="PANTHER" id="PTHR40074:SF2">
    <property type="entry name" value="O-ACETYLTRANSFERASE WECH"/>
    <property type="match status" value="1"/>
</dbReference>
<keyword evidence="4 7" id="KW-0812">Transmembrane</keyword>
<dbReference type="Pfam" id="PF01757">
    <property type="entry name" value="Acyl_transf_3"/>
    <property type="match status" value="1"/>
</dbReference>
<gene>
    <name evidence="9" type="ordered locus">Tresu_0699</name>
</gene>
<feature type="transmembrane region" description="Helical" evidence="7">
    <location>
        <begin position="338"/>
        <end position="359"/>
    </location>
</feature>
<keyword evidence="3" id="KW-1003">Cell membrane</keyword>